<name>A0AA40ZUZ1_9BACT</name>
<dbReference type="InterPro" id="IPR008136">
    <property type="entry name" value="CinA_C"/>
</dbReference>
<dbReference type="RefSeq" id="WP_021846299.1">
    <property type="nucleotide sequence ID" value="NZ_JAAZTS010000026.1"/>
</dbReference>
<dbReference type="SUPFAM" id="SSF142433">
    <property type="entry name" value="CinA-like"/>
    <property type="match status" value="1"/>
</dbReference>
<dbReference type="InterPro" id="IPR036653">
    <property type="entry name" value="CinA-like_C"/>
</dbReference>
<dbReference type="AlphaFoldDB" id="A0AA40ZUZ1"/>
<evidence type="ECO:0000313" key="2">
    <source>
        <dbReference type="EMBL" id="MBM6858493.1"/>
    </source>
</evidence>
<gene>
    <name evidence="2" type="ORF">H6D15_12935</name>
</gene>
<dbReference type="NCBIfam" id="TIGR00199">
    <property type="entry name" value="PncC_domain"/>
    <property type="match status" value="1"/>
</dbReference>
<dbReference type="Proteomes" id="UP000698924">
    <property type="component" value="Unassembled WGS sequence"/>
</dbReference>
<protein>
    <submittedName>
        <fullName evidence="2">CinA family protein</fullName>
    </submittedName>
</protein>
<dbReference type="Pfam" id="PF02464">
    <property type="entry name" value="CinA"/>
    <property type="match status" value="1"/>
</dbReference>
<dbReference type="EMBL" id="JACJMO010000027">
    <property type="protein sequence ID" value="MBM6858493.1"/>
    <property type="molecule type" value="Genomic_DNA"/>
</dbReference>
<evidence type="ECO:0000259" key="1">
    <source>
        <dbReference type="Pfam" id="PF02464"/>
    </source>
</evidence>
<feature type="domain" description="CinA C-terminal" evidence="1">
    <location>
        <begin position="3"/>
        <end position="153"/>
    </location>
</feature>
<reference evidence="2 3" key="1">
    <citation type="journal article" date="2021" name="Sci. Rep.">
        <title>The distribution of antibiotic resistance genes in chicken gut microbiota commensals.</title>
        <authorList>
            <person name="Juricova H."/>
            <person name="Matiasovicova J."/>
            <person name="Kubasova T."/>
            <person name="Cejkova D."/>
            <person name="Rychlik I."/>
        </authorList>
    </citation>
    <scope>NUCLEOTIDE SEQUENCE [LARGE SCALE GENOMIC DNA]</scope>
    <source>
        <strain evidence="2 3">An421</strain>
    </source>
</reference>
<accession>A0AA40ZUZ1</accession>
<comment type="caution">
    <text evidence="2">The sequence shown here is derived from an EMBL/GenBank/DDBJ whole genome shotgun (WGS) entry which is preliminary data.</text>
</comment>
<sequence>MKAEEELGNLLKSKKLSLSTAESCTGGGVAAAITSVAGSSEYFMGGIVAYSNDVKISLLHVSSETLEKYGAVSRETVMEMAAGAMNTLKTDCAIATSGIAGPGGGSLEKPVGTIWIAVAYKNEIVTVMQTGDNGRAKNVQNAIQNAMDLLIEILK</sequence>
<organism evidence="2 3">
    <name type="scientific">Caecibacteroides pullorum</name>
    <dbReference type="NCBI Taxonomy" id="2725562"/>
    <lineage>
        <taxon>Bacteria</taxon>
        <taxon>Pseudomonadati</taxon>
        <taxon>Bacteroidota</taxon>
        <taxon>Bacteroidia</taxon>
        <taxon>Bacteroidales</taxon>
        <taxon>Bacteroidaceae</taxon>
        <taxon>Caecibacteroides</taxon>
    </lineage>
</organism>
<proteinExistence type="predicted"/>
<dbReference type="Gene3D" id="3.90.950.20">
    <property type="entry name" value="CinA-like"/>
    <property type="match status" value="1"/>
</dbReference>
<evidence type="ECO:0000313" key="3">
    <source>
        <dbReference type="Proteomes" id="UP000698924"/>
    </source>
</evidence>
<keyword evidence="3" id="KW-1185">Reference proteome</keyword>